<accession>A0A949SX52</accession>
<protein>
    <submittedName>
        <fullName evidence="2">Uncharacterized protein</fullName>
    </submittedName>
</protein>
<dbReference type="EMBL" id="JABULY010000001">
    <property type="protein sequence ID" value="MBV6530852.1"/>
    <property type="molecule type" value="Genomic_DNA"/>
</dbReference>
<sequence>MLDDVDFAIINNTFAIPIDLGPDKDVYL</sequence>
<evidence type="ECO:0000313" key="3">
    <source>
        <dbReference type="Proteomes" id="UP000732858"/>
    </source>
</evidence>
<dbReference type="Proteomes" id="UP000732858">
    <property type="component" value="Unassembled WGS sequence"/>
</dbReference>
<proteinExistence type="predicted"/>
<dbReference type="AlphaFoldDB" id="A0A949SX52"/>
<organism evidence="2 3">
    <name type="scientific">Ursidibacter maritimus</name>
    <dbReference type="NCBI Taxonomy" id="1331689"/>
    <lineage>
        <taxon>Bacteria</taxon>
        <taxon>Pseudomonadati</taxon>
        <taxon>Pseudomonadota</taxon>
        <taxon>Gammaproteobacteria</taxon>
        <taxon>Pasteurellales</taxon>
        <taxon>Pasteurellaceae</taxon>
        <taxon>Ursidibacter</taxon>
    </lineage>
</organism>
<dbReference type="Proteomes" id="UP001196379">
    <property type="component" value="Unassembled WGS sequence"/>
</dbReference>
<evidence type="ECO:0000313" key="2">
    <source>
        <dbReference type="EMBL" id="MBV6545928.1"/>
    </source>
</evidence>
<comment type="caution">
    <text evidence="2">The sequence shown here is derived from an EMBL/GenBank/DDBJ whole genome shotgun (WGS) entry which is preliminary data.</text>
</comment>
<name>A0A949SX52_9PAST</name>
<reference evidence="2 4" key="1">
    <citation type="journal article" date="2021" name="Mol. Ecol.">
        <title>Polar bear-adapted Ursidibacter maritimus are remarkably conserved after generations in captivity.</title>
        <authorList>
            <person name="Espinosa-Gongora C."/>
            <person name="Hansen M.J."/>
            <person name="Bertelsen M.F."/>
            <person name="Bojesen A.M."/>
        </authorList>
    </citation>
    <scope>NUCLEOTIDE SEQUENCE</scope>
    <source>
        <strain evidence="2">Pb43105x</strain>
        <strain evidence="1 4">Pb43106</strain>
    </source>
</reference>
<gene>
    <name evidence="1" type="ORF">HT657_01610</name>
    <name evidence="2" type="ORF">HT672_01210</name>
</gene>
<keyword evidence="4" id="KW-1185">Reference proteome</keyword>
<dbReference type="EMBL" id="JABUMC010000001">
    <property type="protein sequence ID" value="MBV6545928.1"/>
    <property type="molecule type" value="Genomic_DNA"/>
</dbReference>
<evidence type="ECO:0000313" key="1">
    <source>
        <dbReference type="EMBL" id="MBV6530852.1"/>
    </source>
</evidence>
<evidence type="ECO:0000313" key="4">
    <source>
        <dbReference type="Proteomes" id="UP001196379"/>
    </source>
</evidence>